<dbReference type="InterPro" id="IPR003777">
    <property type="entry name" value="XdhC_CoxI"/>
</dbReference>
<dbReference type="InterPro" id="IPR052698">
    <property type="entry name" value="MoCofactor_Util/Proc"/>
</dbReference>
<protein>
    <recommendedName>
        <fullName evidence="5">Xanthine dehydrogenase</fullName>
    </recommendedName>
</protein>
<dbReference type="Pfam" id="PF02625">
    <property type="entry name" value="XdhC_CoxI"/>
    <property type="match status" value="1"/>
</dbReference>
<dbReference type="PANTHER" id="PTHR30388">
    <property type="entry name" value="ALDEHYDE OXIDOREDUCTASE MOLYBDENUM COFACTOR ASSEMBLY PROTEIN"/>
    <property type="match status" value="1"/>
</dbReference>
<evidence type="ECO:0000313" key="4">
    <source>
        <dbReference type="Proteomes" id="UP000000269"/>
    </source>
</evidence>
<dbReference type="eggNOG" id="COG1975">
    <property type="taxonomic scope" value="Bacteria"/>
</dbReference>
<name>A8MIP6_ALKOO</name>
<evidence type="ECO:0000259" key="1">
    <source>
        <dbReference type="Pfam" id="PF02625"/>
    </source>
</evidence>
<feature type="domain" description="XdhC Rossmann" evidence="2">
    <location>
        <begin position="92"/>
        <end position="234"/>
    </location>
</feature>
<dbReference type="RefSeq" id="WP_012159987.1">
    <property type="nucleotide sequence ID" value="NC_009922.1"/>
</dbReference>
<evidence type="ECO:0000259" key="2">
    <source>
        <dbReference type="Pfam" id="PF13478"/>
    </source>
</evidence>
<dbReference type="AlphaFoldDB" id="A8MIP6"/>
<keyword evidence="4" id="KW-1185">Reference proteome</keyword>
<dbReference type="InterPro" id="IPR027051">
    <property type="entry name" value="XdhC_Rossmann_dom"/>
</dbReference>
<dbReference type="EMBL" id="CP000853">
    <property type="protein sequence ID" value="ABW19678.1"/>
    <property type="molecule type" value="Genomic_DNA"/>
</dbReference>
<proteinExistence type="predicted"/>
<feature type="domain" description="XdhC- CoxI" evidence="1">
    <location>
        <begin position="266"/>
        <end position="331"/>
    </location>
</feature>
<dbReference type="STRING" id="350688.Clos_2142"/>
<dbReference type="OrthoDB" id="9773039at2"/>
<accession>A8MIP6</accession>
<reference evidence="4" key="1">
    <citation type="submission" date="2007-10" db="EMBL/GenBank/DDBJ databases">
        <title>Complete genome of Alkaliphilus oremlandii OhILAs.</title>
        <authorList>
            <person name="Copeland A."/>
            <person name="Lucas S."/>
            <person name="Lapidus A."/>
            <person name="Barry K."/>
            <person name="Detter J.C."/>
            <person name="Glavina del Rio T."/>
            <person name="Hammon N."/>
            <person name="Israni S."/>
            <person name="Dalin E."/>
            <person name="Tice H."/>
            <person name="Pitluck S."/>
            <person name="Chain P."/>
            <person name="Malfatti S."/>
            <person name="Shin M."/>
            <person name="Vergez L."/>
            <person name="Schmutz J."/>
            <person name="Larimer F."/>
            <person name="Land M."/>
            <person name="Hauser L."/>
            <person name="Kyrpides N."/>
            <person name="Mikhailova N."/>
            <person name="Stolz J.F."/>
            <person name="Dawson A."/>
            <person name="Fisher E."/>
            <person name="Crable B."/>
            <person name="Perera E."/>
            <person name="Lisak J."/>
            <person name="Ranganathan M."/>
            <person name="Basu P."/>
            <person name="Richardson P."/>
        </authorList>
    </citation>
    <scope>NUCLEOTIDE SEQUENCE [LARGE SCALE GENOMIC DNA]</scope>
    <source>
        <strain evidence="4">OhILAs</strain>
    </source>
</reference>
<dbReference type="KEGG" id="aoe:Clos_2142"/>
<dbReference type="Gene3D" id="3.40.50.720">
    <property type="entry name" value="NAD(P)-binding Rossmann-like Domain"/>
    <property type="match status" value="1"/>
</dbReference>
<evidence type="ECO:0000313" key="3">
    <source>
        <dbReference type="EMBL" id="ABW19678.1"/>
    </source>
</evidence>
<dbReference type="PANTHER" id="PTHR30388:SF6">
    <property type="entry name" value="XANTHINE DEHYDROGENASE SUBUNIT A-RELATED"/>
    <property type="match status" value="1"/>
</dbReference>
<gene>
    <name evidence="3" type="ordered locus">Clos_2142</name>
</gene>
<dbReference type="Proteomes" id="UP000000269">
    <property type="component" value="Chromosome"/>
</dbReference>
<dbReference type="HOGENOM" id="CLU_041115_3_0_9"/>
<evidence type="ECO:0008006" key="5">
    <source>
        <dbReference type="Google" id="ProtNLM"/>
    </source>
</evidence>
<organism evidence="3 4">
    <name type="scientific">Alkaliphilus oremlandii (strain OhILAs)</name>
    <name type="common">Clostridium oremlandii (strain OhILAs)</name>
    <dbReference type="NCBI Taxonomy" id="350688"/>
    <lineage>
        <taxon>Bacteria</taxon>
        <taxon>Bacillati</taxon>
        <taxon>Bacillota</taxon>
        <taxon>Clostridia</taxon>
        <taxon>Peptostreptococcales</taxon>
        <taxon>Natronincolaceae</taxon>
        <taxon>Alkaliphilus</taxon>
    </lineage>
</organism>
<sequence length="356" mass="39341">MVKNVYENLSKDLIEGKESALLTFMKHLNPREGSIEKKLHISKASLLNDASTMDPELQKEILNTFHSGIPHLYHRSEEASILIEPYFPRPRLIILGGGHIAKPLCEFGFKVGFSVVVADDRPTFANANRFPEADEVICEDFQRVFDTLKLRESDFVVIVTRGHRHDGVCLRNTLKSHPAYIGMIGSKRRVREMMSQLIEEGYDQERLNTVHSPIGLSIGAVTPDEIAVSIIAEVIGCRRALGTKLSNNNKFNWPEFDADVINQICVASEVPRALITIIASKGSVPRKAGAKMIVWLDGRTMGSIGGGCSEANIATLSRDVILNQRFSIEHVDMTGLAAEDEGMVCGGTMEVLIESI</sequence>
<dbReference type="Pfam" id="PF13478">
    <property type="entry name" value="XdhC_C"/>
    <property type="match status" value="1"/>
</dbReference>